<proteinExistence type="predicted"/>
<dbReference type="InterPro" id="IPR050272">
    <property type="entry name" value="Isochorismatase-like_hydrls"/>
</dbReference>
<keyword evidence="4" id="KW-1185">Reference proteome</keyword>
<evidence type="ECO:0000256" key="1">
    <source>
        <dbReference type="ARBA" id="ARBA00022801"/>
    </source>
</evidence>
<name>A0ABP6UPK1_9FLAO</name>
<dbReference type="Proteomes" id="UP001500459">
    <property type="component" value="Unassembled WGS sequence"/>
</dbReference>
<sequence>MTTSKALLIIDMQKGSFIPQTPRFDTTGIVQRINQLSSLFRKSNFSVIYIQHDGTATNEFIPNTTEWEILDELEVTTQDIFINKYANDSFYNSNLQSKLIELDCNELFITGCATDFCVASTIQSALTKDYAITVVKDAHTTGDRPHLKANQIIEHYNWVWQHMIPTKGAIQVVDLKQIELS</sequence>
<dbReference type="InterPro" id="IPR036380">
    <property type="entry name" value="Isochorismatase-like_sf"/>
</dbReference>
<dbReference type="PANTHER" id="PTHR43540:SF14">
    <property type="entry name" value="ISOCHORISMATASE"/>
    <property type="match status" value="1"/>
</dbReference>
<protein>
    <submittedName>
        <fullName evidence="3">Cysteine hydrolase family protein</fullName>
    </submittedName>
</protein>
<evidence type="ECO:0000313" key="4">
    <source>
        <dbReference type="Proteomes" id="UP001500459"/>
    </source>
</evidence>
<dbReference type="Pfam" id="PF00857">
    <property type="entry name" value="Isochorismatase"/>
    <property type="match status" value="1"/>
</dbReference>
<keyword evidence="1 3" id="KW-0378">Hydrolase</keyword>
<reference evidence="4" key="1">
    <citation type="journal article" date="2019" name="Int. J. Syst. Evol. Microbiol.">
        <title>The Global Catalogue of Microorganisms (GCM) 10K type strain sequencing project: providing services to taxonomists for standard genome sequencing and annotation.</title>
        <authorList>
            <consortium name="The Broad Institute Genomics Platform"/>
            <consortium name="The Broad Institute Genome Sequencing Center for Infectious Disease"/>
            <person name="Wu L."/>
            <person name="Ma J."/>
        </authorList>
    </citation>
    <scope>NUCLEOTIDE SEQUENCE [LARGE SCALE GENOMIC DNA]</scope>
    <source>
        <strain evidence="4">JCM 17106</strain>
    </source>
</reference>
<dbReference type="InterPro" id="IPR000868">
    <property type="entry name" value="Isochorismatase-like_dom"/>
</dbReference>
<dbReference type="EMBL" id="BAABCW010000011">
    <property type="protein sequence ID" value="GAA3511680.1"/>
    <property type="molecule type" value="Genomic_DNA"/>
</dbReference>
<dbReference type="RefSeq" id="WP_344928202.1">
    <property type="nucleotide sequence ID" value="NZ_BAABCW010000011.1"/>
</dbReference>
<comment type="caution">
    <text evidence="3">The sequence shown here is derived from an EMBL/GenBank/DDBJ whole genome shotgun (WGS) entry which is preliminary data.</text>
</comment>
<dbReference type="SUPFAM" id="SSF52499">
    <property type="entry name" value="Isochorismatase-like hydrolases"/>
    <property type="match status" value="1"/>
</dbReference>
<dbReference type="PANTHER" id="PTHR43540">
    <property type="entry name" value="PEROXYUREIDOACRYLATE/UREIDOACRYLATE AMIDOHYDROLASE-RELATED"/>
    <property type="match status" value="1"/>
</dbReference>
<feature type="domain" description="Isochorismatase-like" evidence="2">
    <location>
        <begin position="6"/>
        <end position="145"/>
    </location>
</feature>
<dbReference type="GO" id="GO:0016787">
    <property type="term" value="F:hydrolase activity"/>
    <property type="evidence" value="ECO:0007669"/>
    <property type="project" value="UniProtKB-KW"/>
</dbReference>
<evidence type="ECO:0000259" key="2">
    <source>
        <dbReference type="Pfam" id="PF00857"/>
    </source>
</evidence>
<organism evidence="3 4">
    <name type="scientific">Aquimarina addita</name>
    <dbReference type="NCBI Taxonomy" id="870485"/>
    <lineage>
        <taxon>Bacteria</taxon>
        <taxon>Pseudomonadati</taxon>
        <taxon>Bacteroidota</taxon>
        <taxon>Flavobacteriia</taxon>
        <taxon>Flavobacteriales</taxon>
        <taxon>Flavobacteriaceae</taxon>
        <taxon>Aquimarina</taxon>
    </lineage>
</organism>
<dbReference type="Gene3D" id="3.40.50.850">
    <property type="entry name" value="Isochorismatase-like"/>
    <property type="match status" value="1"/>
</dbReference>
<accession>A0ABP6UPK1</accession>
<evidence type="ECO:0000313" key="3">
    <source>
        <dbReference type="EMBL" id="GAA3511680.1"/>
    </source>
</evidence>
<gene>
    <name evidence="3" type="ORF">GCM10022393_26750</name>
</gene>